<evidence type="ECO:0000313" key="8">
    <source>
        <dbReference type="EMBL" id="CAF0727092.1"/>
    </source>
</evidence>
<dbReference type="AlphaFoldDB" id="A0A813MXG1"/>
<dbReference type="SUPFAM" id="SSF48371">
    <property type="entry name" value="ARM repeat"/>
    <property type="match status" value="1"/>
</dbReference>
<dbReference type="OrthoDB" id="3245100at2759"/>
<keyword evidence="3" id="KW-0677">Repeat</keyword>
<evidence type="ECO:0000256" key="5">
    <source>
        <dbReference type="ARBA" id="ARBA00022949"/>
    </source>
</evidence>
<dbReference type="Proteomes" id="UP000663879">
    <property type="component" value="Unassembled WGS sequence"/>
</dbReference>
<proteinExistence type="inferred from homology"/>
<comment type="similarity">
    <text evidence="2">Belongs to the beta-catenin family.</text>
</comment>
<accession>A0A813MXG1</accession>
<dbReference type="PANTHER" id="PTHR10372">
    <property type="entry name" value="PLAKOPHILLIN-RELATED"/>
    <property type="match status" value="1"/>
</dbReference>
<evidence type="ECO:0000256" key="7">
    <source>
        <dbReference type="SAM" id="MobiDB-lite"/>
    </source>
</evidence>
<evidence type="ECO:0000256" key="1">
    <source>
        <dbReference type="ARBA" id="ARBA00004282"/>
    </source>
</evidence>
<dbReference type="GO" id="GO:0005634">
    <property type="term" value="C:nucleus"/>
    <property type="evidence" value="ECO:0007669"/>
    <property type="project" value="TreeGrafter"/>
</dbReference>
<dbReference type="GO" id="GO:0005886">
    <property type="term" value="C:plasma membrane"/>
    <property type="evidence" value="ECO:0007669"/>
    <property type="project" value="TreeGrafter"/>
</dbReference>
<dbReference type="GO" id="GO:0005737">
    <property type="term" value="C:cytoplasm"/>
    <property type="evidence" value="ECO:0007669"/>
    <property type="project" value="TreeGrafter"/>
</dbReference>
<dbReference type="GO" id="GO:0005912">
    <property type="term" value="C:adherens junction"/>
    <property type="evidence" value="ECO:0007669"/>
    <property type="project" value="TreeGrafter"/>
</dbReference>
<gene>
    <name evidence="8" type="ORF">OXX778_LOCUS2592</name>
</gene>
<feature type="repeat" description="ARM" evidence="6">
    <location>
        <begin position="395"/>
        <end position="435"/>
    </location>
</feature>
<comment type="caution">
    <text evidence="8">The sequence shown here is derived from an EMBL/GenBank/DDBJ whole genome shotgun (WGS) entry which is preliminary data.</text>
</comment>
<reference evidence="8" key="1">
    <citation type="submission" date="2021-02" db="EMBL/GenBank/DDBJ databases">
        <authorList>
            <person name="Nowell W R."/>
        </authorList>
    </citation>
    <scope>NUCLEOTIDE SEQUENCE</scope>
    <source>
        <strain evidence="8">Ploen Becks lab</strain>
    </source>
</reference>
<dbReference type="InterPro" id="IPR028435">
    <property type="entry name" value="Plakophilin/d_Catenin"/>
</dbReference>
<keyword evidence="4" id="KW-0130">Cell adhesion</keyword>
<dbReference type="Pfam" id="PF00514">
    <property type="entry name" value="Arm"/>
    <property type="match status" value="2"/>
</dbReference>
<organism evidence="8 9">
    <name type="scientific">Brachionus calyciflorus</name>
    <dbReference type="NCBI Taxonomy" id="104777"/>
    <lineage>
        <taxon>Eukaryota</taxon>
        <taxon>Metazoa</taxon>
        <taxon>Spiralia</taxon>
        <taxon>Gnathifera</taxon>
        <taxon>Rotifera</taxon>
        <taxon>Eurotatoria</taxon>
        <taxon>Monogononta</taxon>
        <taxon>Pseudotrocha</taxon>
        <taxon>Ploima</taxon>
        <taxon>Brachionidae</taxon>
        <taxon>Brachionus</taxon>
    </lineage>
</organism>
<dbReference type="SMART" id="SM00185">
    <property type="entry name" value="ARM"/>
    <property type="match status" value="3"/>
</dbReference>
<dbReference type="EMBL" id="CAJNOC010000206">
    <property type="protein sequence ID" value="CAF0727092.1"/>
    <property type="molecule type" value="Genomic_DNA"/>
</dbReference>
<keyword evidence="5" id="KW-0965">Cell junction</keyword>
<protein>
    <recommendedName>
        <fullName evidence="10">Catenin delta-2</fullName>
    </recommendedName>
</protein>
<dbReference type="InterPro" id="IPR016024">
    <property type="entry name" value="ARM-type_fold"/>
</dbReference>
<name>A0A813MXG1_9BILA</name>
<feature type="region of interest" description="Disordered" evidence="7">
    <location>
        <begin position="549"/>
        <end position="602"/>
    </location>
</feature>
<dbReference type="PANTHER" id="PTHR10372:SF27">
    <property type="entry name" value="ADHERENS JUNCTION PROTEIN P120"/>
    <property type="match status" value="1"/>
</dbReference>
<sequence length="637" mass="71976">MERVFILQNGIVVGGWRNPTLPEVIEYLTHQSNEIKANAAAYLQHLCYQDDHIKAETRHLGGIGRLVNLLNSENHDVHKNACGALRNLSYGKTNDENKIDIRDKGGIPALIRLLKRTQDENVKETITAVLWNLSSCEEIKEPILYEGLYALVKYIIVPYSNIDVINSQGNNRSSLNMKSSQRLLNNDYSNYPTVLTNATGVLRNCSSNLQFSNCYEARKKLRDAEGLIESLLRIIDQAVEPYVNESYYKKQQIVNLDLIIKDNMNSKCVENCMCILRNLSFRLQEIVDPNYDREVRPFPGDEKTVKCGGTSSGKKRKNLEEEFLNSVYPYNMPVPNEGKAQELLWSLNTLNKYLIIIKESTVRDTIEAAVGCLQNLTACYWRPSVVIRQEIRRLKGLPTLVHLLKSDEYEDEPIVSVTAIALRNLAIDAKNRELIGKYAMKDLVAKLPDPQRPMPFRLSVLNEDTITAALACINECIKSSDEFVKSCYNEGGVKRMIYITRNGQHFPIKIVKYAAHVLASMWKHKNLHDLLKKDGYKETDFTNVAKQMGLKSHSSSPANTLHRPRGDVNVKPSMSGGAGTGKKTKNKNNKSKSNEQLNNNNNDIMPIYSQVQRAQQNAANNKNLIVTNGSTNADSWV</sequence>
<keyword evidence="9" id="KW-1185">Reference proteome</keyword>
<evidence type="ECO:0000256" key="3">
    <source>
        <dbReference type="ARBA" id="ARBA00022737"/>
    </source>
</evidence>
<evidence type="ECO:0000313" key="9">
    <source>
        <dbReference type="Proteomes" id="UP000663879"/>
    </source>
</evidence>
<evidence type="ECO:0000256" key="6">
    <source>
        <dbReference type="PROSITE-ProRule" id="PRU00259"/>
    </source>
</evidence>
<dbReference type="GO" id="GO:0098609">
    <property type="term" value="P:cell-cell adhesion"/>
    <property type="evidence" value="ECO:0007669"/>
    <property type="project" value="InterPro"/>
</dbReference>
<evidence type="ECO:0000256" key="2">
    <source>
        <dbReference type="ARBA" id="ARBA00005462"/>
    </source>
</evidence>
<feature type="repeat" description="ARM" evidence="6">
    <location>
        <begin position="61"/>
        <end position="96"/>
    </location>
</feature>
<comment type="subcellular location">
    <subcellularLocation>
        <location evidence="1">Cell junction</location>
    </subcellularLocation>
</comment>
<evidence type="ECO:0000256" key="4">
    <source>
        <dbReference type="ARBA" id="ARBA00022889"/>
    </source>
</evidence>
<dbReference type="Gene3D" id="1.25.10.10">
    <property type="entry name" value="Leucine-rich Repeat Variant"/>
    <property type="match status" value="1"/>
</dbReference>
<dbReference type="InterPro" id="IPR000225">
    <property type="entry name" value="Armadillo"/>
</dbReference>
<dbReference type="PROSITE" id="PS50176">
    <property type="entry name" value="ARM_REPEAT"/>
    <property type="match status" value="3"/>
</dbReference>
<dbReference type="InterPro" id="IPR011989">
    <property type="entry name" value="ARM-like"/>
</dbReference>
<evidence type="ECO:0008006" key="10">
    <source>
        <dbReference type="Google" id="ProtNLM"/>
    </source>
</evidence>
<feature type="repeat" description="ARM" evidence="6">
    <location>
        <begin position="105"/>
        <end position="148"/>
    </location>
</feature>